<reference evidence="6 7" key="1">
    <citation type="submission" date="2016-10" db="EMBL/GenBank/DDBJ databases">
        <authorList>
            <person name="de Groot N.N."/>
        </authorList>
    </citation>
    <scope>NUCLEOTIDE SEQUENCE [LARGE SCALE GENOMIC DNA]</scope>
    <source>
        <strain evidence="6 7">DSM 20117</strain>
    </source>
</reference>
<feature type="domain" description="SsuA/THI5-like" evidence="5">
    <location>
        <begin position="52"/>
        <end position="263"/>
    </location>
</feature>
<evidence type="ECO:0000256" key="4">
    <source>
        <dbReference type="SAM" id="SignalP"/>
    </source>
</evidence>
<dbReference type="RefSeq" id="WP_074703509.1">
    <property type="nucleotide sequence ID" value="NZ_CP018865.1"/>
</dbReference>
<comment type="similarity">
    <text evidence="2">Belongs to the bacterial solute-binding protein SsuA/TauA family.</text>
</comment>
<dbReference type="Gene3D" id="3.40.190.10">
    <property type="entry name" value="Periplasmic binding protein-like II"/>
    <property type="match status" value="2"/>
</dbReference>
<keyword evidence="7" id="KW-1185">Reference proteome</keyword>
<dbReference type="OrthoDB" id="7808807at2"/>
<dbReference type="Pfam" id="PF09084">
    <property type="entry name" value="NMT1"/>
    <property type="match status" value="1"/>
</dbReference>
<dbReference type="Proteomes" id="UP000181917">
    <property type="component" value="Unassembled WGS sequence"/>
</dbReference>
<protein>
    <submittedName>
        <fullName evidence="6">NitT/TauT family transport system substrate-binding protein</fullName>
    </submittedName>
</protein>
<evidence type="ECO:0000259" key="5">
    <source>
        <dbReference type="Pfam" id="PF09084"/>
    </source>
</evidence>
<feature type="chain" id="PRO_5039053835" evidence="4">
    <location>
        <begin position="31"/>
        <end position="324"/>
    </location>
</feature>
<dbReference type="STRING" id="37928.SAMN04489742_4722"/>
<keyword evidence="3 4" id="KW-0732">Signal</keyword>
<evidence type="ECO:0000256" key="3">
    <source>
        <dbReference type="ARBA" id="ARBA00022729"/>
    </source>
</evidence>
<proteinExistence type="inferred from homology"/>
<evidence type="ECO:0000256" key="2">
    <source>
        <dbReference type="ARBA" id="ARBA00010742"/>
    </source>
</evidence>
<dbReference type="AlphaFoldDB" id="A0A1H1HW33"/>
<sequence>MNHRLAITATLAAAALLVTGCGGSASSDNADGSAATEITVGTLPIVTNTVLALGVEKGFFTEEGLDVELASAQGGAALVPAVVSGQYDFAFSNNVSLMTARAQGLPVKIVAAASSAGENPAPPDEAIVVGPGNDAESLADLDGSTVAVNGLKNMVEVADRVALEKAGVDLKTVDFIEVGFPDMPAALRSGRIDVAHVAEPFLSQAVKDGARILSAPYREVLPDVFMSSWFTSDQFLAQDPDTVAAFQRALEKSRAYASENPDEVRDYIPEFLGMETTVAQEITLGNWPAGMPDEESLKAWHEACVKYGVFSADKLPDPTEILAD</sequence>
<gene>
    <name evidence="6" type="ORF">SAMN04489742_4722</name>
</gene>
<name>A0A1H1HW33_9MICC</name>
<dbReference type="PANTHER" id="PTHR30024:SF47">
    <property type="entry name" value="TAURINE-BINDING PERIPLASMIC PROTEIN"/>
    <property type="match status" value="1"/>
</dbReference>
<evidence type="ECO:0000313" key="6">
    <source>
        <dbReference type="EMBL" id="SDR29667.1"/>
    </source>
</evidence>
<dbReference type="KEGG" id="acry:AC20117_22960"/>
<evidence type="ECO:0000313" key="7">
    <source>
        <dbReference type="Proteomes" id="UP000181917"/>
    </source>
</evidence>
<accession>A0A1H1HW33</accession>
<dbReference type="GO" id="GO:0042597">
    <property type="term" value="C:periplasmic space"/>
    <property type="evidence" value="ECO:0007669"/>
    <property type="project" value="UniProtKB-SubCell"/>
</dbReference>
<dbReference type="SUPFAM" id="SSF53850">
    <property type="entry name" value="Periplasmic binding protein-like II"/>
    <property type="match status" value="1"/>
</dbReference>
<comment type="subcellular location">
    <subcellularLocation>
        <location evidence="1">Periplasm</location>
    </subcellularLocation>
</comment>
<dbReference type="InterPro" id="IPR015168">
    <property type="entry name" value="SsuA/THI5"/>
</dbReference>
<dbReference type="PANTHER" id="PTHR30024">
    <property type="entry name" value="ALIPHATIC SULFONATES-BINDING PROTEIN-RELATED"/>
    <property type="match status" value="1"/>
</dbReference>
<evidence type="ECO:0000256" key="1">
    <source>
        <dbReference type="ARBA" id="ARBA00004418"/>
    </source>
</evidence>
<organism evidence="6 7">
    <name type="scientific">Crystallibacter crystallopoietes</name>
    <dbReference type="NCBI Taxonomy" id="37928"/>
    <lineage>
        <taxon>Bacteria</taxon>
        <taxon>Bacillati</taxon>
        <taxon>Actinomycetota</taxon>
        <taxon>Actinomycetes</taxon>
        <taxon>Micrococcales</taxon>
        <taxon>Micrococcaceae</taxon>
        <taxon>Crystallibacter</taxon>
    </lineage>
</organism>
<feature type="signal peptide" evidence="4">
    <location>
        <begin position="1"/>
        <end position="30"/>
    </location>
</feature>
<dbReference type="EMBL" id="FNKH01000003">
    <property type="protein sequence ID" value="SDR29667.1"/>
    <property type="molecule type" value="Genomic_DNA"/>
</dbReference>
<dbReference type="PROSITE" id="PS51257">
    <property type="entry name" value="PROKAR_LIPOPROTEIN"/>
    <property type="match status" value="1"/>
</dbReference>